<name>A0A1I3PMB1_9RHOB</name>
<dbReference type="InterPro" id="IPR050155">
    <property type="entry name" value="HAD-like_hydrolase_sf"/>
</dbReference>
<dbReference type="InterPro" id="IPR006439">
    <property type="entry name" value="HAD-SF_hydro_IA"/>
</dbReference>
<evidence type="ECO:0000256" key="6">
    <source>
        <dbReference type="ARBA" id="ARBA00022723"/>
    </source>
</evidence>
<reference evidence="11" key="1">
    <citation type="submission" date="2016-10" db="EMBL/GenBank/DDBJ databases">
        <authorList>
            <person name="Varghese N."/>
            <person name="Submissions S."/>
        </authorList>
    </citation>
    <scope>NUCLEOTIDE SEQUENCE [LARGE SCALE GENOMIC DNA]</scope>
    <source>
        <strain evidence="11">DSM 26471</strain>
    </source>
</reference>
<proteinExistence type="inferred from homology"/>
<comment type="similarity">
    <text evidence="4">Belongs to the HAD-like hydrolase superfamily. CbbY/CbbZ/Gph/YieH family.</text>
</comment>
<comment type="catalytic activity">
    <reaction evidence="1">
        <text>2-phosphoglycolate + H2O = glycolate + phosphate</text>
        <dbReference type="Rhea" id="RHEA:14369"/>
        <dbReference type="ChEBI" id="CHEBI:15377"/>
        <dbReference type="ChEBI" id="CHEBI:29805"/>
        <dbReference type="ChEBI" id="CHEBI:43474"/>
        <dbReference type="ChEBI" id="CHEBI:58033"/>
        <dbReference type="EC" id="3.1.3.18"/>
    </reaction>
</comment>
<dbReference type="SUPFAM" id="SSF56784">
    <property type="entry name" value="HAD-like"/>
    <property type="match status" value="1"/>
</dbReference>
<keyword evidence="9" id="KW-0119">Carbohydrate metabolism</keyword>
<dbReference type="GO" id="GO:0046872">
    <property type="term" value="F:metal ion binding"/>
    <property type="evidence" value="ECO:0007669"/>
    <property type="project" value="UniProtKB-KW"/>
</dbReference>
<dbReference type="NCBIfam" id="TIGR01549">
    <property type="entry name" value="HAD-SF-IA-v1"/>
    <property type="match status" value="1"/>
</dbReference>
<dbReference type="Proteomes" id="UP000199630">
    <property type="component" value="Unassembled WGS sequence"/>
</dbReference>
<dbReference type="InterPro" id="IPR036412">
    <property type="entry name" value="HAD-like_sf"/>
</dbReference>
<dbReference type="AlphaFoldDB" id="A0A1I3PMB1"/>
<dbReference type="Gene3D" id="3.40.50.1000">
    <property type="entry name" value="HAD superfamily/HAD-like"/>
    <property type="match status" value="1"/>
</dbReference>
<dbReference type="GO" id="GO:0005829">
    <property type="term" value="C:cytosol"/>
    <property type="evidence" value="ECO:0007669"/>
    <property type="project" value="TreeGrafter"/>
</dbReference>
<evidence type="ECO:0000313" key="10">
    <source>
        <dbReference type="EMBL" id="SFJ22642.1"/>
    </source>
</evidence>
<evidence type="ECO:0000313" key="11">
    <source>
        <dbReference type="Proteomes" id="UP000199630"/>
    </source>
</evidence>
<dbReference type="STRING" id="588602.SAMN04487991_1729"/>
<keyword evidence="7" id="KW-0378">Hydrolase</keyword>
<dbReference type="Pfam" id="PF13419">
    <property type="entry name" value="HAD_2"/>
    <property type="match status" value="1"/>
</dbReference>
<dbReference type="NCBIfam" id="TIGR01449">
    <property type="entry name" value="PGP_bact"/>
    <property type="match status" value="1"/>
</dbReference>
<dbReference type="GO" id="GO:0008967">
    <property type="term" value="F:phosphoglycolate phosphatase activity"/>
    <property type="evidence" value="ECO:0007669"/>
    <property type="project" value="UniProtKB-EC"/>
</dbReference>
<dbReference type="RefSeq" id="WP_245781147.1">
    <property type="nucleotide sequence ID" value="NZ_FORH01000002.1"/>
</dbReference>
<dbReference type="PRINTS" id="PR00413">
    <property type="entry name" value="HADHALOGNASE"/>
</dbReference>
<dbReference type="GO" id="GO:0005975">
    <property type="term" value="P:carbohydrate metabolic process"/>
    <property type="evidence" value="ECO:0007669"/>
    <property type="project" value="InterPro"/>
</dbReference>
<dbReference type="SFLD" id="SFLDG01135">
    <property type="entry name" value="C1.5.6:_HAD__Beta-PGM__Phospha"/>
    <property type="match status" value="1"/>
</dbReference>
<dbReference type="InterPro" id="IPR023214">
    <property type="entry name" value="HAD_sf"/>
</dbReference>
<evidence type="ECO:0000256" key="1">
    <source>
        <dbReference type="ARBA" id="ARBA00000830"/>
    </source>
</evidence>
<keyword evidence="8" id="KW-0460">Magnesium</keyword>
<dbReference type="PANTHER" id="PTHR43434">
    <property type="entry name" value="PHOSPHOGLYCOLATE PHOSPHATASE"/>
    <property type="match status" value="1"/>
</dbReference>
<protein>
    <recommendedName>
        <fullName evidence="5">phosphoglycolate phosphatase</fullName>
        <ecNumber evidence="5">3.1.3.18</ecNumber>
    </recommendedName>
</protein>
<organism evidence="10 11">
    <name type="scientific">Celeribacter neptunius</name>
    <dbReference type="NCBI Taxonomy" id="588602"/>
    <lineage>
        <taxon>Bacteria</taxon>
        <taxon>Pseudomonadati</taxon>
        <taxon>Pseudomonadota</taxon>
        <taxon>Alphaproteobacteria</taxon>
        <taxon>Rhodobacterales</taxon>
        <taxon>Roseobacteraceae</taxon>
        <taxon>Celeribacter</taxon>
    </lineage>
</organism>
<dbReference type="SFLD" id="SFLDS00003">
    <property type="entry name" value="Haloacid_Dehalogenase"/>
    <property type="match status" value="1"/>
</dbReference>
<keyword evidence="11" id="KW-1185">Reference proteome</keyword>
<evidence type="ECO:0000256" key="7">
    <source>
        <dbReference type="ARBA" id="ARBA00022801"/>
    </source>
</evidence>
<accession>A0A1I3PMB1</accession>
<dbReference type="InterPro" id="IPR023198">
    <property type="entry name" value="PGP-like_dom2"/>
</dbReference>
<dbReference type="SFLD" id="SFLDG01129">
    <property type="entry name" value="C1.5:_HAD__Beta-PGM__Phosphata"/>
    <property type="match status" value="1"/>
</dbReference>
<evidence type="ECO:0000256" key="2">
    <source>
        <dbReference type="ARBA" id="ARBA00001946"/>
    </source>
</evidence>
<dbReference type="InterPro" id="IPR037512">
    <property type="entry name" value="PGPase_prok"/>
</dbReference>
<dbReference type="EMBL" id="FORH01000002">
    <property type="protein sequence ID" value="SFJ22642.1"/>
    <property type="molecule type" value="Genomic_DNA"/>
</dbReference>
<gene>
    <name evidence="10" type="ORF">SAMN04487991_1729</name>
</gene>
<evidence type="ECO:0000256" key="9">
    <source>
        <dbReference type="ARBA" id="ARBA00023277"/>
    </source>
</evidence>
<evidence type="ECO:0000256" key="5">
    <source>
        <dbReference type="ARBA" id="ARBA00013078"/>
    </source>
</evidence>
<dbReference type="PANTHER" id="PTHR43434:SF1">
    <property type="entry name" value="PHOSPHOGLYCOLATE PHOSPHATASE"/>
    <property type="match status" value="1"/>
</dbReference>
<dbReference type="InterPro" id="IPR041492">
    <property type="entry name" value="HAD_2"/>
</dbReference>
<comment type="pathway">
    <text evidence="3">Organic acid metabolism; glycolate biosynthesis; glycolate from 2-phosphoglycolate: step 1/1.</text>
</comment>
<evidence type="ECO:0000256" key="4">
    <source>
        <dbReference type="ARBA" id="ARBA00006171"/>
    </source>
</evidence>
<comment type="cofactor">
    <cofactor evidence="2">
        <name>Mg(2+)</name>
        <dbReference type="ChEBI" id="CHEBI:18420"/>
    </cofactor>
</comment>
<evidence type="ECO:0000256" key="8">
    <source>
        <dbReference type="ARBA" id="ARBA00022842"/>
    </source>
</evidence>
<keyword evidence="6" id="KW-0479">Metal-binding</keyword>
<dbReference type="GO" id="GO:0006281">
    <property type="term" value="P:DNA repair"/>
    <property type="evidence" value="ECO:0007669"/>
    <property type="project" value="TreeGrafter"/>
</dbReference>
<sequence>MPTQMPSQMSSQMTRILFDLDGTLIDSAPDIHAMANTLLAREDKDPISLDEARGFVGNGAKVFVTRMCAARSIKTSEEPRLHKDFLALYETAVELTVPYPGAIEALTALKAAGHRLGVATNKPESPARAVLEHLNMTSFFEVILGGDSCATHKPDPLMLHEGFKRLGDGPALFVGDSEIDAAAAKNANTPFLLYTEGYRKAPAESLGAAAIFSDFATLPEHVTQILESTG</sequence>
<dbReference type="EC" id="3.1.3.18" evidence="5"/>
<dbReference type="Gene3D" id="1.10.150.240">
    <property type="entry name" value="Putative phosphatase, domain 2"/>
    <property type="match status" value="1"/>
</dbReference>
<evidence type="ECO:0000256" key="3">
    <source>
        <dbReference type="ARBA" id="ARBA00004818"/>
    </source>
</evidence>